<proteinExistence type="predicted"/>
<accession>A0ABU6TXX8</accession>
<evidence type="ECO:0000313" key="3">
    <source>
        <dbReference type="Proteomes" id="UP001341840"/>
    </source>
</evidence>
<dbReference type="Proteomes" id="UP001341840">
    <property type="component" value="Unassembled WGS sequence"/>
</dbReference>
<protein>
    <submittedName>
        <fullName evidence="2">Uncharacterized protein</fullName>
    </submittedName>
</protein>
<sequence length="147" mass="16413">MKKESLRSKERSWKHFCPEVPRICVDAGAYAYTIMSKPRLGILGSSLGVAPILDYPRICVAMNAFLTLDMSAETPWKDNTENLREVPRLSVEAYAYAWPNNSAAPRIMPRTQVYAWNIMPRRGQASSSAQNSSLGMAKLPPAPEIQI</sequence>
<evidence type="ECO:0000313" key="2">
    <source>
        <dbReference type="EMBL" id="MED6152843.1"/>
    </source>
</evidence>
<dbReference type="EMBL" id="JASCZI010092853">
    <property type="protein sequence ID" value="MED6152843.1"/>
    <property type="molecule type" value="Genomic_DNA"/>
</dbReference>
<gene>
    <name evidence="2" type="ORF">PIB30_095933</name>
</gene>
<feature type="region of interest" description="Disordered" evidence="1">
    <location>
        <begin position="126"/>
        <end position="147"/>
    </location>
</feature>
<name>A0ABU6TXX8_9FABA</name>
<organism evidence="2 3">
    <name type="scientific">Stylosanthes scabra</name>
    <dbReference type="NCBI Taxonomy" id="79078"/>
    <lineage>
        <taxon>Eukaryota</taxon>
        <taxon>Viridiplantae</taxon>
        <taxon>Streptophyta</taxon>
        <taxon>Embryophyta</taxon>
        <taxon>Tracheophyta</taxon>
        <taxon>Spermatophyta</taxon>
        <taxon>Magnoliopsida</taxon>
        <taxon>eudicotyledons</taxon>
        <taxon>Gunneridae</taxon>
        <taxon>Pentapetalae</taxon>
        <taxon>rosids</taxon>
        <taxon>fabids</taxon>
        <taxon>Fabales</taxon>
        <taxon>Fabaceae</taxon>
        <taxon>Papilionoideae</taxon>
        <taxon>50 kb inversion clade</taxon>
        <taxon>dalbergioids sensu lato</taxon>
        <taxon>Dalbergieae</taxon>
        <taxon>Pterocarpus clade</taxon>
        <taxon>Stylosanthes</taxon>
    </lineage>
</organism>
<comment type="caution">
    <text evidence="2">The sequence shown here is derived from an EMBL/GenBank/DDBJ whole genome shotgun (WGS) entry which is preliminary data.</text>
</comment>
<reference evidence="2 3" key="1">
    <citation type="journal article" date="2023" name="Plants (Basel)">
        <title>Bridging the Gap: Combining Genomics and Transcriptomics Approaches to Understand Stylosanthes scabra, an Orphan Legume from the Brazilian Caatinga.</title>
        <authorList>
            <person name="Ferreira-Neto J.R.C."/>
            <person name="da Silva M.D."/>
            <person name="Binneck E."/>
            <person name="de Melo N.F."/>
            <person name="da Silva R.H."/>
            <person name="de Melo A.L.T.M."/>
            <person name="Pandolfi V."/>
            <person name="Bustamante F.O."/>
            <person name="Brasileiro-Vidal A.C."/>
            <person name="Benko-Iseppon A.M."/>
        </authorList>
    </citation>
    <scope>NUCLEOTIDE SEQUENCE [LARGE SCALE GENOMIC DNA]</scope>
    <source>
        <tissue evidence="2">Leaves</tissue>
    </source>
</reference>
<keyword evidence="3" id="KW-1185">Reference proteome</keyword>
<evidence type="ECO:0000256" key="1">
    <source>
        <dbReference type="SAM" id="MobiDB-lite"/>
    </source>
</evidence>